<comment type="caution">
    <text evidence="2">The sequence shown here is derived from an EMBL/GenBank/DDBJ whole genome shotgun (WGS) entry which is preliminary data.</text>
</comment>
<evidence type="ECO:0008006" key="4">
    <source>
        <dbReference type="Google" id="ProtNLM"/>
    </source>
</evidence>
<proteinExistence type="predicted"/>
<keyword evidence="1" id="KW-0472">Membrane</keyword>
<feature type="transmembrane region" description="Helical" evidence="1">
    <location>
        <begin position="20"/>
        <end position="40"/>
    </location>
</feature>
<evidence type="ECO:0000313" key="2">
    <source>
        <dbReference type="EMBL" id="GBE95416.1"/>
    </source>
</evidence>
<keyword evidence="1" id="KW-0812">Transmembrane</keyword>
<evidence type="ECO:0000313" key="3">
    <source>
        <dbReference type="Proteomes" id="UP000236527"/>
    </source>
</evidence>
<accession>A0A2H6LQH8</accession>
<protein>
    <recommendedName>
        <fullName evidence="4">Cyanoexosortase B system-associated protein</fullName>
    </recommendedName>
</protein>
<dbReference type="Proteomes" id="UP000236527">
    <property type="component" value="Unassembled WGS sequence"/>
</dbReference>
<gene>
    <name evidence="2" type="ORF">NCWK1_5204</name>
</gene>
<dbReference type="EMBL" id="BDGE01000105">
    <property type="protein sequence ID" value="GBE95416.1"/>
    <property type="molecule type" value="Genomic_DNA"/>
</dbReference>
<dbReference type="AlphaFoldDB" id="A0A2H6LQH8"/>
<dbReference type="InterPro" id="IPR030917">
    <property type="entry name" value="Cyanoexo_CrtB_assoc"/>
</dbReference>
<sequence>MQILLMISFSKVLKEKQVTYIVALVLLLLLLAMGGVSGYFSGRWEWKQPPPVTTLKELRKIRKTGLTIPGWETVQQSEQQIGEHKWSLQILKQASSQTQVILLLLPQNGPKDQPEVEWTEINGWGRLRWGKWDIAQERSLEFPVKQAQNSASHPETRVKARFLRISTQQDTFATLQWYAFRNGGDPSPLRWFFTDQLTQWQKHRTPWVAVSILIPMEPLGEVENTKSLAQSLGEAVQTTLMANAL</sequence>
<reference evidence="3" key="1">
    <citation type="journal article" date="2018" name="Genome Announc.">
        <title>Draft Genome Sequence of the Nitrogen-Fixing and Hormogonia-Inducing Cyanobacterium Nostoc cycadae Strain WK-1, Isolated from the Coralloid Roots of Cycas revoluta.</title>
        <authorList>
            <person name="Kanesaki Y."/>
            <person name="Hirose M."/>
            <person name="Hirose Y."/>
            <person name="Fujisawa T."/>
            <person name="Nakamura Y."/>
            <person name="Watanabe S."/>
            <person name="Matsunaga S."/>
            <person name="Uchida H."/>
            <person name="Murakami A."/>
        </authorList>
    </citation>
    <scope>NUCLEOTIDE SEQUENCE [LARGE SCALE GENOMIC DNA]</scope>
    <source>
        <strain evidence="3">WK-1</strain>
    </source>
</reference>
<name>A0A2H6LQH8_9NOSO</name>
<keyword evidence="1" id="KW-1133">Transmembrane helix</keyword>
<evidence type="ECO:0000256" key="1">
    <source>
        <dbReference type="SAM" id="Phobius"/>
    </source>
</evidence>
<dbReference type="NCBIfam" id="TIGR04533">
    <property type="entry name" value="cyanosortB_assc"/>
    <property type="match status" value="1"/>
</dbReference>
<keyword evidence="3" id="KW-1185">Reference proteome</keyword>
<organism evidence="2 3">
    <name type="scientific">Nostoc cycadae WK-1</name>
    <dbReference type="NCBI Taxonomy" id="1861711"/>
    <lineage>
        <taxon>Bacteria</taxon>
        <taxon>Bacillati</taxon>
        <taxon>Cyanobacteriota</taxon>
        <taxon>Cyanophyceae</taxon>
        <taxon>Nostocales</taxon>
        <taxon>Nostocaceae</taxon>
        <taxon>Nostoc</taxon>
    </lineage>
</organism>